<evidence type="ECO:0000256" key="1">
    <source>
        <dbReference type="SAM" id="Phobius"/>
    </source>
</evidence>
<dbReference type="RefSeq" id="WP_186852535.1">
    <property type="nucleotide sequence ID" value="NZ_JACOPO010000003.1"/>
</dbReference>
<proteinExistence type="predicted"/>
<protein>
    <submittedName>
        <fullName evidence="2">Uncharacterized protein</fullName>
    </submittedName>
</protein>
<name>A0A8J6J9G5_9FIRM</name>
<dbReference type="EMBL" id="JACOPO010000003">
    <property type="protein sequence ID" value="MBC5722387.1"/>
    <property type="molecule type" value="Genomic_DNA"/>
</dbReference>
<reference evidence="2" key="1">
    <citation type="submission" date="2020-08" db="EMBL/GenBank/DDBJ databases">
        <title>Genome public.</title>
        <authorList>
            <person name="Liu C."/>
            <person name="Sun Q."/>
        </authorList>
    </citation>
    <scope>NUCLEOTIDE SEQUENCE</scope>
    <source>
        <strain evidence="2">NSJ-23</strain>
    </source>
</reference>
<sequence length="57" mass="6793">MEHLILFGGLLAVLLLILVVGNLWFHLVEWALARIKELFLPQKRENWHTFSDHEEKK</sequence>
<dbReference type="Proteomes" id="UP000628736">
    <property type="component" value="Unassembled WGS sequence"/>
</dbReference>
<gene>
    <name evidence="2" type="ORF">H8S11_06140</name>
</gene>
<keyword evidence="1" id="KW-0812">Transmembrane</keyword>
<feature type="transmembrane region" description="Helical" evidence="1">
    <location>
        <begin position="6"/>
        <end position="25"/>
    </location>
</feature>
<dbReference type="AlphaFoldDB" id="A0A8J6J9G5"/>
<accession>A0A8J6J9G5</accession>
<evidence type="ECO:0000313" key="3">
    <source>
        <dbReference type="Proteomes" id="UP000628736"/>
    </source>
</evidence>
<keyword evidence="1" id="KW-1133">Transmembrane helix</keyword>
<evidence type="ECO:0000313" key="2">
    <source>
        <dbReference type="EMBL" id="MBC5722387.1"/>
    </source>
</evidence>
<keyword evidence="3" id="KW-1185">Reference proteome</keyword>
<organism evidence="2 3">
    <name type="scientific">Flintibacter hominis</name>
    <dbReference type="NCBI Taxonomy" id="2763048"/>
    <lineage>
        <taxon>Bacteria</taxon>
        <taxon>Bacillati</taxon>
        <taxon>Bacillota</taxon>
        <taxon>Clostridia</taxon>
        <taxon>Eubacteriales</taxon>
        <taxon>Flintibacter</taxon>
    </lineage>
</organism>
<comment type="caution">
    <text evidence="2">The sequence shown here is derived from an EMBL/GenBank/DDBJ whole genome shotgun (WGS) entry which is preliminary data.</text>
</comment>
<keyword evidence="1" id="KW-0472">Membrane</keyword>